<dbReference type="GO" id="GO:0005886">
    <property type="term" value="C:plasma membrane"/>
    <property type="evidence" value="ECO:0007669"/>
    <property type="project" value="TreeGrafter"/>
</dbReference>
<dbReference type="InterPro" id="IPR036259">
    <property type="entry name" value="MFS_trans_sf"/>
</dbReference>
<dbReference type="SUPFAM" id="SSF103473">
    <property type="entry name" value="MFS general substrate transporter"/>
    <property type="match status" value="1"/>
</dbReference>
<feature type="transmembrane region" description="Helical" evidence="5">
    <location>
        <begin position="265"/>
        <end position="283"/>
    </location>
</feature>
<dbReference type="InterPro" id="IPR011701">
    <property type="entry name" value="MFS"/>
</dbReference>
<keyword evidence="1 5" id="KW-0812">Transmembrane</keyword>
<dbReference type="OrthoDB" id="9810614at2"/>
<keyword evidence="2 5" id="KW-1133">Transmembrane helix</keyword>
<dbReference type="PANTHER" id="PTHR23521:SF3">
    <property type="entry name" value="MFS TRANSPORTER"/>
    <property type="match status" value="1"/>
</dbReference>
<feature type="transmembrane region" description="Helical" evidence="5">
    <location>
        <begin position="42"/>
        <end position="61"/>
    </location>
</feature>
<organism evidence="7 8">
    <name type="scientific">Pseudohoeflea suaedae</name>
    <dbReference type="NCBI Taxonomy" id="877384"/>
    <lineage>
        <taxon>Bacteria</taxon>
        <taxon>Pseudomonadati</taxon>
        <taxon>Pseudomonadota</taxon>
        <taxon>Alphaproteobacteria</taxon>
        <taxon>Hyphomicrobiales</taxon>
        <taxon>Rhizobiaceae</taxon>
        <taxon>Pseudohoeflea</taxon>
    </lineage>
</organism>
<dbReference type="CDD" id="cd17477">
    <property type="entry name" value="MFS_YcaD_like"/>
    <property type="match status" value="1"/>
</dbReference>
<evidence type="ECO:0000313" key="8">
    <source>
        <dbReference type="Proteomes" id="UP000295131"/>
    </source>
</evidence>
<dbReference type="Proteomes" id="UP000295131">
    <property type="component" value="Unassembled WGS sequence"/>
</dbReference>
<feature type="transmembrane region" description="Helical" evidence="5">
    <location>
        <begin position="73"/>
        <end position="92"/>
    </location>
</feature>
<name>A0A4R5PPS6_9HYPH</name>
<dbReference type="Gene3D" id="1.20.1250.20">
    <property type="entry name" value="MFS general substrate transporter like domains"/>
    <property type="match status" value="2"/>
</dbReference>
<evidence type="ECO:0000256" key="4">
    <source>
        <dbReference type="SAM" id="MobiDB-lite"/>
    </source>
</evidence>
<feature type="transmembrane region" description="Helical" evidence="5">
    <location>
        <begin position="289"/>
        <end position="308"/>
    </location>
</feature>
<evidence type="ECO:0000256" key="5">
    <source>
        <dbReference type="SAM" id="Phobius"/>
    </source>
</evidence>
<evidence type="ECO:0000256" key="3">
    <source>
        <dbReference type="ARBA" id="ARBA00023136"/>
    </source>
</evidence>
<feature type="transmembrane region" description="Helical" evidence="5">
    <location>
        <begin position="329"/>
        <end position="348"/>
    </location>
</feature>
<evidence type="ECO:0000256" key="1">
    <source>
        <dbReference type="ARBA" id="ARBA00022692"/>
    </source>
</evidence>
<proteinExistence type="predicted"/>
<feature type="compositionally biased region" description="Acidic residues" evidence="4">
    <location>
        <begin position="415"/>
        <end position="426"/>
    </location>
</feature>
<evidence type="ECO:0000313" key="7">
    <source>
        <dbReference type="EMBL" id="TDH38873.1"/>
    </source>
</evidence>
<dbReference type="AlphaFoldDB" id="A0A4R5PPS6"/>
<feature type="compositionally biased region" description="Polar residues" evidence="4">
    <location>
        <begin position="393"/>
        <end position="404"/>
    </location>
</feature>
<keyword evidence="8" id="KW-1185">Reference proteome</keyword>
<reference evidence="7 8" key="1">
    <citation type="journal article" date="2013" name="Int. J. Syst. Evol. Microbiol.">
        <title>Hoeflea suaedae sp. nov., an endophytic bacterium isolated from the root of the halophyte Suaeda maritima.</title>
        <authorList>
            <person name="Chung E.J."/>
            <person name="Park J.A."/>
            <person name="Pramanik P."/>
            <person name="Bibi F."/>
            <person name="Jeon C.O."/>
            <person name="Chung Y.R."/>
        </authorList>
    </citation>
    <scope>NUCLEOTIDE SEQUENCE [LARGE SCALE GENOMIC DNA]</scope>
    <source>
        <strain evidence="7 8">YC6898</strain>
    </source>
</reference>
<feature type="domain" description="Major facilitator superfamily (MFS) profile" evidence="6">
    <location>
        <begin position="199"/>
        <end position="426"/>
    </location>
</feature>
<feature type="transmembrane region" description="Helical" evidence="5">
    <location>
        <begin position="354"/>
        <end position="373"/>
    </location>
</feature>
<protein>
    <submittedName>
        <fullName evidence="7">MFS transporter</fullName>
    </submittedName>
</protein>
<gene>
    <name evidence="7" type="ORF">E2A64_07205</name>
</gene>
<dbReference type="InterPro" id="IPR047200">
    <property type="entry name" value="MFS_YcaD-like"/>
</dbReference>
<evidence type="ECO:0000256" key="2">
    <source>
        <dbReference type="ARBA" id="ARBA00022989"/>
    </source>
</evidence>
<evidence type="ECO:0000259" key="6">
    <source>
        <dbReference type="PROSITE" id="PS50850"/>
    </source>
</evidence>
<dbReference type="GO" id="GO:0022857">
    <property type="term" value="F:transmembrane transporter activity"/>
    <property type="evidence" value="ECO:0007669"/>
    <property type="project" value="InterPro"/>
</dbReference>
<dbReference type="EMBL" id="SMSI01000001">
    <property type="protein sequence ID" value="TDH38873.1"/>
    <property type="molecule type" value="Genomic_DNA"/>
</dbReference>
<feature type="region of interest" description="Disordered" evidence="4">
    <location>
        <begin position="381"/>
        <end position="426"/>
    </location>
</feature>
<accession>A0A4R5PPS6</accession>
<feature type="transmembrane region" description="Helical" evidence="5">
    <location>
        <begin position="196"/>
        <end position="217"/>
    </location>
</feature>
<dbReference type="RefSeq" id="WP_133283707.1">
    <property type="nucleotide sequence ID" value="NZ_SMSI01000001.1"/>
</dbReference>
<sequence>MMSTIAPVGALLLSTFFVLVAAGLSGYVIPLRAVAEGWPTLVISLMATSYAVAFTASCVISPRLVRRVGHVRVFGVMVTMLSVSQLLNVLVVDPTIWIISRGMTGFALAGSYMIIESWLNEKVTNENRGALFSVYMVVTMGGLTVGQYMVPFGDPLLPTLFIISAVIYSFAIMPTSLSSAQSPQPLHQVRMNIPRLFRNSPAAVVGMVMTGLIGGIWNGLAPVFASLAGLSTAEGATMLATAMIGGTVFQYPLGRASDRMDRRRVMVVAGGIGSVACLIAALFGAESRWVFFGGMFLLGTVLYPIYALNVAHANDRAEPDEFVDISSGLMIIYGVGAMFGPLIAGAAMDSSGPAGFFISLLVFFIAYGSYAAWRITRREEMPEEERGEFQATLPGQETTPQTTELDPRSDPEWGQSEDEEADEATA</sequence>
<dbReference type="PANTHER" id="PTHR23521">
    <property type="entry name" value="TRANSPORTER MFS SUPERFAMILY"/>
    <property type="match status" value="1"/>
</dbReference>
<feature type="transmembrane region" description="Helical" evidence="5">
    <location>
        <begin position="131"/>
        <end position="150"/>
    </location>
</feature>
<feature type="transmembrane region" description="Helical" evidence="5">
    <location>
        <begin position="156"/>
        <end position="175"/>
    </location>
</feature>
<comment type="caution">
    <text evidence="7">The sequence shown here is derived from an EMBL/GenBank/DDBJ whole genome shotgun (WGS) entry which is preliminary data.</text>
</comment>
<keyword evidence="3 5" id="KW-0472">Membrane</keyword>
<dbReference type="InterPro" id="IPR020846">
    <property type="entry name" value="MFS_dom"/>
</dbReference>
<dbReference type="PROSITE" id="PS50850">
    <property type="entry name" value="MFS"/>
    <property type="match status" value="1"/>
</dbReference>
<feature type="transmembrane region" description="Helical" evidence="5">
    <location>
        <begin position="98"/>
        <end position="119"/>
    </location>
</feature>
<dbReference type="Pfam" id="PF07690">
    <property type="entry name" value="MFS_1"/>
    <property type="match status" value="1"/>
</dbReference>